<dbReference type="NCBIfam" id="TIGR01369">
    <property type="entry name" value="CPSaseII_lrg"/>
    <property type="match status" value="1"/>
</dbReference>
<dbReference type="SMART" id="SM01096">
    <property type="entry name" value="CPSase_L_D3"/>
    <property type="match status" value="1"/>
</dbReference>
<reference evidence="23" key="1">
    <citation type="submission" date="2016-10" db="EMBL/GenBank/DDBJ databases">
        <authorList>
            <person name="Varghese N."/>
            <person name="Submissions S."/>
        </authorList>
    </citation>
    <scope>NUCLEOTIDE SEQUENCE [LARGE SCALE GENOMIC DNA]</scope>
    <source>
        <strain evidence="23">DSM 45459</strain>
    </source>
</reference>
<comment type="catalytic activity">
    <reaction evidence="15 19">
        <text>hydrogencarbonate + NH4(+) + 2 ATP = carbamoyl phosphate + 2 ADP + phosphate + 2 H(+)</text>
        <dbReference type="Rhea" id="RHEA:18029"/>
        <dbReference type="ChEBI" id="CHEBI:15378"/>
        <dbReference type="ChEBI" id="CHEBI:17544"/>
        <dbReference type="ChEBI" id="CHEBI:28938"/>
        <dbReference type="ChEBI" id="CHEBI:30616"/>
        <dbReference type="ChEBI" id="CHEBI:43474"/>
        <dbReference type="ChEBI" id="CHEBI:58228"/>
        <dbReference type="ChEBI" id="CHEBI:456216"/>
        <dbReference type="EC" id="6.3.4.16"/>
    </reaction>
</comment>
<evidence type="ECO:0000256" key="4">
    <source>
        <dbReference type="ARBA" id="ARBA00009799"/>
    </source>
</evidence>
<evidence type="ECO:0000256" key="3">
    <source>
        <dbReference type="ARBA" id="ARBA00005077"/>
    </source>
</evidence>
<dbReference type="Gene3D" id="3.30.1490.20">
    <property type="entry name" value="ATP-grasp fold, A domain"/>
    <property type="match status" value="1"/>
</dbReference>
<comment type="cofactor">
    <cofactor evidence="1">
        <name>Mn(2+)</name>
        <dbReference type="ChEBI" id="CHEBI:29035"/>
    </cofactor>
</comment>
<protein>
    <recommendedName>
        <fullName evidence="19">Carbamoyl phosphate synthase large chain</fullName>
        <ecNumber evidence="19">6.3.4.16</ecNumber>
        <ecNumber evidence="19">6.3.5.5</ecNumber>
    </recommendedName>
    <alternativeName>
        <fullName evidence="19">Carbamoyl phosphate synthetase ammonia chain</fullName>
    </alternativeName>
</protein>
<feature type="binding site" evidence="19">
    <location>
        <position position="176"/>
    </location>
    <ligand>
        <name>ATP</name>
        <dbReference type="ChEBI" id="CHEBI:30616"/>
        <label>1</label>
    </ligand>
</feature>
<proteinExistence type="inferred from homology"/>
<feature type="binding site" evidence="19">
    <location>
        <position position="798"/>
    </location>
    <ligand>
        <name>ATP</name>
        <dbReference type="ChEBI" id="CHEBI:30616"/>
        <label>2</label>
    </ligand>
</feature>
<evidence type="ECO:0000259" key="21">
    <source>
        <dbReference type="PROSITE" id="PS51855"/>
    </source>
</evidence>
<dbReference type="Pfam" id="PF25596">
    <property type="entry name" value="CPSase_L_D1"/>
    <property type="match status" value="2"/>
</dbReference>
<dbReference type="NCBIfam" id="NF009455">
    <property type="entry name" value="PRK12815.1"/>
    <property type="match status" value="1"/>
</dbReference>
<keyword evidence="14" id="KW-0464">Manganese</keyword>
<dbReference type="SUPFAM" id="SSF52440">
    <property type="entry name" value="PreATP-grasp domain"/>
    <property type="match status" value="2"/>
</dbReference>
<dbReference type="EC" id="6.3.4.16" evidence="19"/>
<keyword evidence="10 19" id="KW-0547">Nucleotide-binding</keyword>
<dbReference type="CDD" id="cd01424">
    <property type="entry name" value="MGS_CPS_II"/>
    <property type="match status" value="1"/>
</dbReference>
<keyword evidence="6 19" id="KW-0436">Ligase</keyword>
<feature type="binding site" evidence="19">
    <location>
        <position position="299"/>
    </location>
    <ligand>
        <name>ATP</name>
        <dbReference type="ChEBI" id="CHEBI:30616"/>
        <label>1</label>
    </ligand>
</feature>
<feature type="binding site" evidence="19">
    <location>
        <position position="285"/>
    </location>
    <ligand>
        <name>Mg(2+)</name>
        <dbReference type="ChEBI" id="CHEBI:18420"/>
        <label>1</label>
    </ligand>
</feature>
<dbReference type="InterPro" id="IPR013815">
    <property type="entry name" value="ATP_grasp_subdomain_1"/>
</dbReference>
<feature type="binding site" evidence="19">
    <location>
        <position position="841"/>
    </location>
    <ligand>
        <name>Mg(2+)</name>
        <dbReference type="ChEBI" id="CHEBI:18420"/>
        <label>3</label>
    </ligand>
</feature>
<dbReference type="SUPFAM" id="SSF48108">
    <property type="entry name" value="Carbamoyl phosphate synthetase, large subunit connection domain"/>
    <property type="match status" value="1"/>
</dbReference>
<dbReference type="AlphaFoldDB" id="A0A1H0Y6Q3"/>
<dbReference type="UniPathway" id="UPA00070">
    <property type="reaction ID" value="UER00115"/>
</dbReference>
<dbReference type="Gene3D" id="1.10.1030.10">
    <property type="entry name" value="Carbamoyl-phosphate synthetase, large subunit oligomerisation domain"/>
    <property type="match status" value="1"/>
</dbReference>
<feature type="binding site" evidence="19">
    <location>
        <position position="215"/>
    </location>
    <ligand>
        <name>ATP</name>
        <dbReference type="ChEBI" id="CHEBI:30616"/>
        <label>1</label>
    </ligand>
</feature>
<feature type="binding site" evidence="19">
    <location>
        <position position="766"/>
    </location>
    <ligand>
        <name>ATP</name>
        <dbReference type="ChEBI" id="CHEBI:30616"/>
        <label>2</label>
    </ligand>
</feature>
<dbReference type="Gene3D" id="3.30.470.20">
    <property type="entry name" value="ATP-grasp fold, B domain"/>
    <property type="match status" value="2"/>
</dbReference>
<feature type="binding site" evidence="19">
    <location>
        <position position="299"/>
    </location>
    <ligand>
        <name>Mg(2+)</name>
        <dbReference type="ChEBI" id="CHEBI:18420"/>
        <label>1</label>
    </ligand>
</feature>
<evidence type="ECO:0000256" key="18">
    <source>
        <dbReference type="ARBA" id="ARBA00062056"/>
    </source>
</evidence>
<comment type="cofactor">
    <cofactor evidence="19">
        <name>Mg(2+)</name>
        <dbReference type="ChEBI" id="CHEBI:18420"/>
    </cofactor>
    <cofactor evidence="19">
        <name>Mn(2+)</name>
        <dbReference type="ChEBI" id="CHEBI:29035"/>
    </cofactor>
    <text evidence="19">Binds 4 Mg(2+) or Mn(2+) ions per subunit.</text>
</comment>
<feature type="binding site" evidence="19">
    <location>
        <position position="841"/>
    </location>
    <ligand>
        <name>ATP</name>
        <dbReference type="ChEBI" id="CHEBI:30616"/>
        <label>2</label>
    </ligand>
</feature>
<dbReference type="InterPro" id="IPR016185">
    <property type="entry name" value="PreATP-grasp_dom_sf"/>
</dbReference>
<comment type="function">
    <text evidence="17 19">Large subunit of the glutamine-dependent carbamoyl phosphate synthetase (CPSase). CPSase catalyzes the formation of carbamoyl phosphate from the ammonia moiety of glutamine, carbonate, and phosphate donated by ATP, constituting the first step of 2 biosynthetic pathways, one leading to arginine and/or urea and the other to pyrimidine nucleotides. The large subunit (synthetase) binds the substrates ammonia (free or transferred from glutamine from the small subunit), hydrogencarbonate and ATP and carries out an ATP-coupled ligase reaction, activating hydrogencarbonate by forming carboxy phosphate which reacts with ammonia to form carbamoyl phosphate.</text>
</comment>
<dbReference type="UniPathway" id="UPA00068">
    <property type="reaction ID" value="UER00171"/>
</dbReference>
<dbReference type="SUPFAM" id="SSF56059">
    <property type="entry name" value="Glutathione synthetase ATP-binding domain-like"/>
    <property type="match status" value="2"/>
</dbReference>
<evidence type="ECO:0000256" key="10">
    <source>
        <dbReference type="ARBA" id="ARBA00022741"/>
    </source>
</evidence>
<feature type="binding site" evidence="19">
    <location>
        <position position="841"/>
    </location>
    <ligand>
        <name>Mn(2+)</name>
        <dbReference type="ChEBI" id="CHEBI:29035"/>
        <label>3</label>
    </ligand>
</feature>
<dbReference type="HAMAP" id="MF_01210_B">
    <property type="entry name" value="CPSase_L_chain_B"/>
    <property type="match status" value="1"/>
</dbReference>
<dbReference type="EC" id="6.3.5.5" evidence="19"/>
<feature type="binding site" evidence="19">
    <location>
        <position position="285"/>
    </location>
    <ligand>
        <name>Mn(2+)</name>
        <dbReference type="ChEBI" id="CHEBI:29035"/>
        <label>1</label>
    </ligand>
</feature>
<dbReference type="GO" id="GO:0044205">
    <property type="term" value="P:'de novo' UMP biosynthetic process"/>
    <property type="evidence" value="ECO:0007669"/>
    <property type="project" value="UniProtKB-UniRule"/>
</dbReference>
<evidence type="ECO:0000256" key="6">
    <source>
        <dbReference type="ARBA" id="ARBA00022598"/>
    </source>
</evidence>
<dbReference type="Gene3D" id="3.40.50.1380">
    <property type="entry name" value="Methylglyoxal synthase-like domain"/>
    <property type="match status" value="1"/>
</dbReference>
<dbReference type="InterPro" id="IPR058047">
    <property type="entry name" value="CPSase_preATP-grasp"/>
</dbReference>
<keyword evidence="13 19" id="KW-0665">Pyrimidine biosynthesis</keyword>
<evidence type="ECO:0000256" key="11">
    <source>
        <dbReference type="ARBA" id="ARBA00022840"/>
    </source>
</evidence>
<comment type="pathway">
    <text evidence="2 19">Pyrimidine metabolism; UMP biosynthesis via de novo pathway; (S)-dihydroorotate from bicarbonate: step 1/3.</text>
</comment>
<dbReference type="GO" id="GO:0006541">
    <property type="term" value="P:glutamine metabolic process"/>
    <property type="evidence" value="ECO:0007669"/>
    <property type="project" value="TreeGrafter"/>
</dbReference>
<feature type="binding site" evidence="19">
    <location>
        <position position="285"/>
    </location>
    <ligand>
        <name>ATP</name>
        <dbReference type="ChEBI" id="CHEBI:30616"/>
        <label>1</label>
    </ligand>
</feature>
<dbReference type="PROSITE" id="PS51257">
    <property type="entry name" value="PROKAR_LIPOPROTEIN"/>
    <property type="match status" value="1"/>
</dbReference>
<dbReference type="FunFam" id="1.10.1030.10:FF:000002">
    <property type="entry name" value="Carbamoyl-phosphate synthase large chain"/>
    <property type="match status" value="1"/>
</dbReference>
<evidence type="ECO:0000256" key="16">
    <source>
        <dbReference type="ARBA" id="ARBA00048816"/>
    </source>
</evidence>
<evidence type="ECO:0000256" key="19">
    <source>
        <dbReference type="HAMAP-Rule" id="MF_01210"/>
    </source>
</evidence>
<evidence type="ECO:0000256" key="5">
    <source>
        <dbReference type="ARBA" id="ARBA00022571"/>
    </source>
</evidence>
<feature type="domain" description="ATP-grasp" evidence="20">
    <location>
        <begin position="691"/>
        <end position="882"/>
    </location>
</feature>
<dbReference type="InterPro" id="IPR011761">
    <property type="entry name" value="ATP-grasp"/>
</dbReference>
<gene>
    <name evidence="19" type="primary">carB</name>
    <name evidence="22" type="ORF">SAMN04489718_0254</name>
</gene>
<dbReference type="GO" id="GO:0004088">
    <property type="term" value="F:carbamoyl-phosphate synthase (glutamine-hydrolyzing) activity"/>
    <property type="evidence" value="ECO:0007669"/>
    <property type="project" value="UniProtKB-UniRule"/>
</dbReference>
<dbReference type="FunFam" id="3.30.470.20:FF:000014">
    <property type="entry name" value="Carbamoyl-phosphate synthase large chain"/>
    <property type="match status" value="1"/>
</dbReference>
<feature type="binding site" evidence="19">
    <location>
        <position position="853"/>
    </location>
    <ligand>
        <name>Mg(2+)</name>
        <dbReference type="ChEBI" id="CHEBI:18420"/>
        <label>3</label>
    </ligand>
</feature>
<keyword evidence="7 19" id="KW-0028">Amino-acid biosynthesis</keyword>
<dbReference type="InterPro" id="IPR011607">
    <property type="entry name" value="MGS-like_dom"/>
</dbReference>
<evidence type="ECO:0000313" key="23">
    <source>
        <dbReference type="Proteomes" id="UP000199301"/>
    </source>
</evidence>
<feature type="binding site" evidence="19">
    <location>
        <position position="208"/>
    </location>
    <ligand>
        <name>ATP</name>
        <dbReference type="ChEBI" id="CHEBI:30616"/>
        <label>1</label>
    </ligand>
</feature>
<evidence type="ECO:0000256" key="13">
    <source>
        <dbReference type="ARBA" id="ARBA00022975"/>
    </source>
</evidence>
<keyword evidence="5 19" id="KW-0055">Arginine biosynthesis</keyword>
<feature type="binding site" evidence="19">
    <location>
        <position position="853"/>
    </location>
    <ligand>
        <name>Mn(2+)</name>
        <dbReference type="ChEBI" id="CHEBI:29035"/>
        <label>4</label>
    </ligand>
</feature>
<evidence type="ECO:0000256" key="1">
    <source>
        <dbReference type="ARBA" id="ARBA00001936"/>
    </source>
</evidence>
<evidence type="ECO:0000256" key="9">
    <source>
        <dbReference type="ARBA" id="ARBA00022737"/>
    </source>
</evidence>
<dbReference type="InterPro" id="IPR005483">
    <property type="entry name" value="CPSase_dom"/>
</dbReference>
<evidence type="ECO:0000256" key="12">
    <source>
        <dbReference type="ARBA" id="ARBA00022842"/>
    </source>
</evidence>
<dbReference type="FunFam" id="3.30.470.20:FF:000007">
    <property type="entry name" value="Carbamoyl-phosphate synthase large chain"/>
    <property type="match status" value="1"/>
</dbReference>
<dbReference type="GO" id="GO:0006526">
    <property type="term" value="P:L-arginine biosynthetic process"/>
    <property type="evidence" value="ECO:0007669"/>
    <property type="project" value="UniProtKB-UniRule"/>
</dbReference>
<feature type="binding site" evidence="19">
    <location>
        <position position="853"/>
    </location>
    <ligand>
        <name>ATP</name>
        <dbReference type="ChEBI" id="CHEBI:30616"/>
        <label>2</label>
    </ligand>
</feature>
<feature type="region of interest" description="Carboxyphosphate synthetic domain" evidence="19">
    <location>
        <begin position="1"/>
        <end position="402"/>
    </location>
</feature>
<dbReference type="InterPro" id="IPR005480">
    <property type="entry name" value="CPSase_lsu_oligo"/>
</dbReference>
<feature type="binding site" evidence="19">
    <location>
        <position position="855"/>
    </location>
    <ligand>
        <name>Mn(2+)</name>
        <dbReference type="ChEBI" id="CHEBI:29035"/>
        <label>4</label>
    </ligand>
</feature>
<dbReference type="Gene3D" id="3.40.50.20">
    <property type="match status" value="2"/>
</dbReference>
<feature type="binding site" evidence="19">
    <location>
        <position position="242"/>
    </location>
    <ligand>
        <name>ATP</name>
        <dbReference type="ChEBI" id="CHEBI:30616"/>
        <label>1</label>
    </ligand>
</feature>
<feature type="binding site" evidence="19">
    <location>
        <position position="299"/>
    </location>
    <ligand>
        <name>Mn(2+)</name>
        <dbReference type="ChEBI" id="CHEBI:29035"/>
        <label>2</label>
    </ligand>
</feature>
<feature type="binding site" evidence="19">
    <location>
        <position position="853"/>
    </location>
    <ligand>
        <name>Mg(2+)</name>
        <dbReference type="ChEBI" id="CHEBI:18420"/>
        <label>4</label>
    </ligand>
</feature>
<dbReference type="PROSITE" id="PS50975">
    <property type="entry name" value="ATP_GRASP"/>
    <property type="match status" value="2"/>
</dbReference>
<dbReference type="PROSITE" id="PS00866">
    <property type="entry name" value="CPSASE_1"/>
    <property type="match status" value="1"/>
</dbReference>
<comment type="subunit">
    <text evidence="18 19">Composed of two chains; the small (or glutamine) chain promotes the hydrolysis of glutamine to ammonia, which is used by the large (or ammonia) chain to synthesize carbamoyl phosphate. Tetramer of heterodimers (alpha,beta)4.</text>
</comment>
<keyword evidence="11 19" id="KW-0067">ATP-binding</keyword>
<feature type="binding site" evidence="19">
    <location>
        <position position="301"/>
    </location>
    <ligand>
        <name>Mn(2+)</name>
        <dbReference type="ChEBI" id="CHEBI:29035"/>
        <label>2</label>
    </ligand>
</feature>
<dbReference type="Pfam" id="PF02142">
    <property type="entry name" value="MGS"/>
    <property type="match status" value="1"/>
</dbReference>
<keyword evidence="12" id="KW-0460">Magnesium</keyword>
<comment type="caution">
    <text evidence="19">Lacks conserved residue(s) required for the propagation of feature annotation.</text>
</comment>
<organism evidence="22 23">
    <name type="scientific">Actinopolyspora saharensis</name>
    <dbReference type="NCBI Taxonomy" id="995062"/>
    <lineage>
        <taxon>Bacteria</taxon>
        <taxon>Bacillati</taxon>
        <taxon>Actinomycetota</taxon>
        <taxon>Actinomycetes</taxon>
        <taxon>Actinopolysporales</taxon>
        <taxon>Actinopolysporaceae</taxon>
        <taxon>Actinopolyspora</taxon>
    </lineage>
</organism>
<dbReference type="GO" id="GO:0046872">
    <property type="term" value="F:metal ion binding"/>
    <property type="evidence" value="ECO:0007669"/>
    <property type="project" value="UniProtKB-KW"/>
</dbReference>
<evidence type="ECO:0000256" key="2">
    <source>
        <dbReference type="ARBA" id="ARBA00004812"/>
    </source>
</evidence>
<dbReference type="PROSITE" id="PS00867">
    <property type="entry name" value="CPSASE_2"/>
    <property type="match status" value="2"/>
</dbReference>
<comment type="domain">
    <text evidence="19">The large subunit is composed of 2 ATP-grasp domains that are involved in binding the 2 ATP molecules needed for carbamoyl phosphate synthesis. The N-terminal ATP-grasp domain (referred to as the carboxyphosphate synthetic component) catalyzes the ATP-dependent phosphorylation of hydrogencarbonate to carboxyphosphate and the subsequent nucleophilic attack by ammonia to form a carbamate intermediate. The C-terminal ATP-grasp domain (referred to as the carbamoyl phosphate synthetic component) then catalyzes the phosphorylation of carbamate with the second ATP to form the end product carbamoyl phosphate. The reactive and unstable enzyme intermediates are sequentially channeled from one active site to the next through the interior of the protein over a distance of at least 96 A.</text>
</comment>
<dbReference type="STRING" id="995062.SAMN04489718_0254"/>
<feature type="domain" description="ATP-grasp" evidence="20">
    <location>
        <begin position="133"/>
        <end position="328"/>
    </location>
</feature>
<evidence type="ECO:0000256" key="17">
    <source>
        <dbReference type="ARBA" id="ARBA00057223"/>
    </source>
</evidence>
<dbReference type="FunFam" id="3.30.1490.20:FF:000001">
    <property type="entry name" value="Carbamoyl-phosphate synthase large chain"/>
    <property type="match status" value="1"/>
</dbReference>
<evidence type="ECO:0000256" key="14">
    <source>
        <dbReference type="ARBA" id="ARBA00023211"/>
    </source>
</evidence>
<accession>A0A1H0Y6Q3</accession>
<dbReference type="SMART" id="SM00851">
    <property type="entry name" value="MGS"/>
    <property type="match status" value="1"/>
</dbReference>
<dbReference type="NCBIfam" id="NF003671">
    <property type="entry name" value="PRK05294.1"/>
    <property type="match status" value="1"/>
</dbReference>
<evidence type="ECO:0000256" key="15">
    <source>
        <dbReference type="ARBA" id="ARBA00047359"/>
    </source>
</evidence>
<dbReference type="GO" id="GO:0005524">
    <property type="term" value="F:ATP binding"/>
    <property type="evidence" value="ECO:0007669"/>
    <property type="project" value="UniProtKB-UniRule"/>
</dbReference>
<comment type="catalytic activity">
    <reaction evidence="16 19">
        <text>hydrogencarbonate + L-glutamine + 2 ATP + H2O = carbamoyl phosphate + L-glutamate + 2 ADP + phosphate + 2 H(+)</text>
        <dbReference type="Rhea" id="RHEA:18633"/>
        <dbReference type="ChEBI" id="CHEBI:15377"/>
        <dbReference type="ChEBI" id="CHEBI:15378"/>
        <dbReference type="ChEBI" id="CHEBI:17544"/>
        <dbReference type="ChEBI" id="CHEBI:29985"/>
        <dbReference type="ChEBI" id="CHEBI:30616"/>
        <dbReference type="ChEBI" id="CHEBI:43474"/>
        <dbReference type="ChEBI" id="CHEBI:58228"/>
        <dbReference type="ChEBI" id="CHEBI:58359"/>
        <dbReference type="ChEBI" id="CHEBI:456216"/>
        <dbReference type="EC" id="6.3.5.5"/>
    </reaction>
</comment>
<feature type="binding site" evidence="19">
    <location>
        <position position="801"/>
    </location>
    <ligand>
        <name>ATP</name>
        <dbReference type="ChEBI" id="CHEBI:30616"/>
        <label>2</label>
    </ligand>
</feature>
<feature type="binding site" evidence="19">
    <location>
        <position position="773"/>
    </location>
    <ligand>
        <name>ATP</name>
        <dbReference type="ChEBI" id="CHEBI:30616"/>
        <label>2</label>
    </ligand>
</feature>
<feature type="binding site" evidence="19">
    <location>
        <position position="129"/>
    </location>
    <ligand>
        <name>ATP</name>
        <dbReference type="ChEBI" id="CHEBI:30616"/>
        <label>1</label>
    </ligand>
</feature>
<feature type="binding site" evidence="19">
    <location>
        <position position="243"/>
    </location>
    <ligand>
        <name>ATP</name>
        <dbReference type="ChEBI" id="CHEBI:30616"/>
        <label>1</label>
    </ligand>
</feature>
<keyword evidence="23" id="KW-1185">Reference proteome</keyword>
<dbReference type="InterPro" id="IPR006275">
    <property type="entry name" value="CPSase_lsu"/>
</dbReference>
<feature type="binding site" evidence="19">
    <location>
        <position position="241"/>
    </location>
    <ligand>
        <name>ATP</name>
        <dbReference type="ChEBI" id="CHEBI:30616"/>
        <label>1</label>
    </ligand>
</feature>
<dbReference type="GO" id="GO:0005737">
    <property type="term" value="C:cytoplasm"/>
    <property type="evidence" value="ECO:0007669"/>
    <property type="project" value="TreeGrafter"/>
</dbReference>
<feature type="binding site" evidence="19">
    <location>
        <position position="299"/>
    </location>
    <ligand>
        <name>Mn(2+)</name>
        <dbReference type="ChEBI" id="CHEBI:29035"/>
        <label>1</label>
    </ligand>
</feature>
<feature type="binding site" evidence="19">
    <location>
        <position position="853"/>
    </location>
    <ligand>
        <name>Mn(2+)</name>
        <dbReference type="ChEBI" id="CHEBI:29035"/>
        <label>3</label>
    </ligand>
</feature>
<feature type="binding site" evidence="19">
    <location>
        <position position="800"/>
    </location>
    <ligand>
        <name>ATP</name>
        <dbReference type="ChEBI" id="CHEBI:30616"/>
        <label>2</label>
    </ligand>
</feature>
<name>A0A1H0Y6Q3_9ACTN</name>
<feature type="binding site" evidence="19">
    <location>
        <position position="175"/>
    </location>
    <ligand>
        <name>ATP</name>
        <dbReference type="ChEBI" id="CHEBI:30616"/>
        <label>1</label>
    </ligand>
</feature>
<feature type="binding site" evidence="19">
    <location>
        <position position="299"/>
    </location>
    <ligand>
        <name>Mg(2+)</name>
        <dbReference type="ChEBI" id="CHEBI:18420"/>
        <label>2</label>
    </ligand>
</feature>
<feature type="binding site" evidence="19">
    <location>
        <position position="768"/>
    </location>
    <ligand>
        <name>ATP</name>
        <dbReference type="ChEBI" id="CHEBI:30616"/>
        <label>2</label>
    </ligand>
</feature>
<dbReference type="PRINTS" id="PR00098">
    <property type="entry name" value="CPSASE"/>
</dbReference>
<sequence length="1125" mass="120106">MPKRTDINHVLVIGSGPIVIGQACEFDYSGTQACRVLRSEGIRVSLVNSNPATIMTDPEFADSTYIEPITPEFVEKVIDAERPDALLATLGGQTALNTAVSLYEQGVLEKYGVELIGADIDAIQRGEDRQRFKDIVRSVGGGVPDSRVCNSMEEVRDFVAECGLPVVIRPSFTMGGLGSGMAHTHEELERMASLGLTESPVHEVLIEESVLGWKEYELELMRDHADNVVVVCSIENVDPMGVHTGDSVTVAPSMTLTDREYQNMRDVGIDVLREVGVDTGGCNIQFAIHPRTGRMVVIEMNPRVSRSSALASKATGFPIAKIAAKLAVGYSLDEIPNDITRKTPASFEPALDYVVVKAPRFAFEKFPGADTGLTTTMKSVGEAMALGRNFTEALGKAMRSLESARSGFWTAPDPEGATLESTLDELTNGHDGRLYTVERALRMGATVAQVHEASGIDPWFVDQIAGVVELREEILAAPVLDAELLRRTKRAGLSDRQIAALRPELAGEYGVRSLRHRLGVRPVYKTVDTCAAEFAASTPYHYSAYESDPGAESEVARQRERPKVIILGSGPNRIGQGIEFDYSCVHAAMGLGSAPDNSGMGYETVMVNCNPETVSTDYDTSDRLYFEPLTFEDVLEVVHSEQASGTVAGVVVQLGGQTPLGLARKLTEAGIPVVGTPPEAIHLAEDRGSFGEVLGKAGLPAPSYGTATSFEGAKRIADDIGYPVLVRPSYVLGGRGMEIVYDEASLENYIARATEVTPEHPVLVDNFLDDAIEIDVDALADGNEVYIGGVMEHIEEAGVHSGDSACALPPITLGRQDVEKVRRCTEALANGIGVRGLLNVQYALKDDVLYVLEANPRASRTVPFVSKAAGAPLAKAAARVMFGSTIAELRAEGMLPAQGDGADLPMDAPVAVKEAVLPFHRFRTPEGHGIDSLLGPEMKSTGEVMGIDTAFGQAFAKSQSGAYGSLPTSGKVFVSVANKDKRSMVFPVKRLADLGFEICATSGTAEVLQRNDIVCSVVRKHNEASAETGAADDGGSGAERDVIDLIKTGEIDMVFNTPYGNPGPRVDGYEIRTAAVSRDIPCITTVQGAAAAVQGVEAAIRGNIGVRPLQRLQAALRSDRTGEAG</sequence>
<feature type="binding site" evidence="19">
    <location>
        <position position="169"/>
    </location>
    <ligand>
        <name>ATP</name>
        <dbReference type="ChEBI" id="CHEBI:30616"/>
        <label>1</label>
    </ligand>
</feature>
<dbReference type="OrthoDB" id="9804197at2"/>
<evidence type="ECO:0000259" key="20">
    <source>
        <dbReference type="PROSITE" id="PS50975"/>
    </source>
</evidence>
<dbReference type="InterPro" id="IPR005479">
    <property type="entry name" value="CPAse_ATP-bd"/>
</dbReference>
<evidence type="ECO:0000256" key="7">
    <source>
        <dbReference type="ARBA" id="ARBA00022605"/>
    </source>
</evidence>
<feature type="region of interest" description="Allosteric domain" evidence="19">
    <location>
        <begin position="964"/>
        <end position="1125"/>
    </location>
</feature>
<dbReference type="InterPro" id="IPR036897">
    <property type="entry name" value="CarbamoylP_synth_lsu_oligo_sf"/>
</dbReference>
<dbReference type="PANTHER" id="PTHR11405:SF53">
    <property type="entry name" value="CARBAMOYL-PHOSPHATE SYNTHASE [AMMONIA], MITOCHONDRIAL"/>
    <property type="match status" value="1"/>
</dbReference>
<keyword evidence="8" id="KW-0479">Metal-binding</keyword>
<feature type="binding site" evidence="19">
    <location>
        <position position="799"/>
    </location>
    <ligand>
        <name>ATP</name>
        <dbReference type="ChEBI" id="CHEBI:30616"/>
        <label>2</label>
    </ligand>
</feature>
<evidence type="ECO:0000313" key="22">
    <source>
        <dbReference type="EMBL" id="SDQ10760.1"/>
    </source>
</evidence>
<dbReference type="Pfam" id="PF02787">
    <property type="entry name" value="CPSase_L_D3"/>
    <property type="match status" value="1"/>
</dbReference>
<dbReference type="RefSeq" id="WP_092520453.1">
    <property type="nucleotide sequence ID" value="NZ_FNKO01000001.1"/>
</dbReference>
<dbReference type="Proteomes" id="UP000199301">
    <property type="component" value="Unassembled WGS sequence"/>
</dbReference>
<feature type="domain" description="MGS-like" evidence="21">
    <location>
        <begin position="964"/>
        <end position="1125"/>
    </location>
</feature>
<feature type="binding site" evidence="19">
    <location>
        <position position="301"/>
    </location>
    <ligand>
        <name>Mg(2+)</name>
        <dbReference type="ChEBI" id="CHEBI:18420"/>
        <label>2</label>
    </ligand>
</feature>
<feature type="binding site" evidence="19">
    <location>
        <position position="727"/>
    </location>
    <ligand>
        <name>ATP</name>
        <dbReference type="ChEBI" id="CHEBI:30616"/>
        <label>2</label>
    </ligand>
</feature>
<dbReference type="PROSITE" id="PS51855">
    <property type="entry name" value="MGS"/>
    <property type="match status" value="1"/>
</dbReference>
<comment type="pathway">
    <text evidence="3 19">Amino-acid biosynthesis; L-arginine biosynthesis; carbamoyl phosphate from bicarbonate: step 1/1.</text>
</comment>
<evidence type="ECO:0000256" key="8">
    <source>
        <dbReference type="ARBA" id="ARBA00022723"/>
    </source>
</evidence>
<dbReference type="SUPFAM" id="SSF52335">
    <property type="entry name" value="Methylglyoxal synthase-like"/>
    <property type="match status" value="1"/>
</dbReference>
<dbReference type="PANTHER" id="PTHR11405">
    <property type="entry name" value="CARBAMOYLTRANSFERASE FAMILY MEMBER"/>
    <property type="match status" value="1"/>
</dbReference>
<dbReference type="EMBL" id="FNKO01000001">
    <property type="protein sequence ID" value="SDQ10760.1"/>
    <property type="molecule type" value="Genomic_DNA"/>
</dbReference>
<keyword evidence="9 19" id="KW-0677">Repeat</keyword>
<comment type="similarity">
    <text evidence="4 19">Belongs to the CarB family.</text>
</comment>
<dbReference type="InterPro" id="IPR036914">
    <property type="entry name" value="MGS-like_dom_sf"/>
</dbReference>
<dbReference type="FunFam" id="3.40.50.20:FF:000001">
    <property type="entry name" value="Carbamoyl-phosphate synthase large chain"/>
    <property type="match status" value="2"/>
</dbReference>
<feature type="binding site" evidence="19">
    <location>
        <position position="210"/>
    </location>
    <ligand>
        <name>ATP</name>
        <dbReference type="ChEBI" id="CHEBI:30616"/>
        <label>1</label>
    </ligand>
</feature>
<feature type="binding site" evidence="19">
    <location>
        <position position="855"/>
    </location>
    <ligand>
        <name>Mg(2+)</name>
        <dbReference type="ChEBI" id="CHEBI:18420"/>
        <label>4</label>
    </ligand>
</feature>
<dbReference type="InterPro" id="IPR033937">
    <property type="entry name" value="MGS_CPS_CarB"/>
</dbReference>
<dbReference type="Pfam" id="PF02786">
    <property type="entry name" value="CPSase_L_D2"/>
    <property type="match status" value="2"/>
</dbReference>
<dbReference type="GO" id="GO:0004087">
    <property type="term" value="F:carbamoyl-phosphate synthase (ammonia) activity"/>
    <property type="evidence" value="ECO:0007669"/>
    <property type="project" value="UniProtKB-EC"/>
</dbReference>